<organism evidence="1 2">
    <name type="scientific">Coemansia nantahalensis</name>
    <dbReference type="NCBI Taxonomy" id="2789366"/>
    <lineage>
        <taxon>Eukaryota</taxon>
        <taxon>Fungi</taxon>
        <taxon>Fungi incertae sedis</taxon>
        <taxon>Zoopagomycota</taxon>
        <taxon>Kickxellomycotina</taxon>
        <taxon>Kickxellomycetes</taxon>
        <taxon>Kickxellales</taxon>
        <taxon>Kickxellaceae</taxon>
        <taxon>Coemansia</taxon>
    </lineage>
</organism>
<comment type="caution">
    <text evidence="1">The sequence shown here is derived from an EMBL/GenBank/DDBJ whole genome shotgun (WGS) entry which is preliminary data.</text>
</comment>
<gene>
    <name evidence="1" type="ORF">IWQ57_005555</name>
</gene>
<protein>
    <submittedName>
        <fullName evidence="1">Uncharacterized protein</fullName>
    </submittedName>
</protein>
<keyword evidence="2" id="KW-1185">Reference proteome</keyword>
<proteinExistence type="predicted"/>
<dbReference type="EMBL" id="JANBUJ010002734">
    <property type="protein sequence ID" value="KAJ2763469.1"/>
    <property type="molecule type" value="Genomic_DNA"/>
</dbReference>
<dbReference type="Proteomes" id="UP001140234">
    <property type="component" value="Unassembled WGS sequence"/>
</dbReference>
<reference evidence="1" key="1">
    <citation type="submission" date="2022-07" db="EMBL/GenBank/DDBJ databases">
        <title>Phylogenomic reconstructions and comparative analyses of Kickxellomycotina fungi.</title>
        <authorList>
            <person name="Reynolds N.K."/>
            <person name="Stajich J.E."/>
            <person name="Barry K."/>
            <person name="Grigoriev I.V."/>
            <person name="Crous P."/>
            <person name="Smith M.E."/>
        </authorList>
    </citation>
    <scope>NUCLEOTIDE SEQUENCE</scope>
    <source>
        <strain evidence="1">CBS 109366</strain>
    </source>
</reference>
<name>A0ACC1JMK7_9FUNG</name>
<sequence length="253" mass="26552">MAAPGQPAAFVPGQGHHCAGGGHQLLMPPKQPVYQHIGMAMTGGGGGGGGGQKRMVAKHLRSSWSNIDEDSITSESSRSDNQSLLLSQGKAHLILQPQSMLHQFYNLQNQQLQSMASYLQQPLPHLPKDQLAGHKPPLLQRPVLPNPARRRVQSVLHQSARSPDSALSGPRGIIESSRRMSSATQNAGERTAASGPMQGCDEQGLQLHRLASMRQGPASGATAERSLAPGASQAGAAGAKVTSSHSGKRNTIG</sequence>
<evidence type="ECO:0000313" key="2">
    <source>
        <dbReference type="Proteomes" id="UP001140234"/>
    </source>
</evidence>
<accession>A0ACC1JMK7</accession>
<evidence type="ECO:0000313" key="1">
    <source>
        <dbReference type="EMBL" id="KAJ2763469.1"/>
    </source>
</evidence>